<sequence length="100" mass="11790">MAANSISAYKDIRRLGISNKDQKSTNFLLVLLPFFSSSWQGSCRCTHCRHLLDWNVEWLRAFFFLFFTKKPRAQGQVRPSRSEEDQEQVTWSESDQQQQT</sequence>
<evidence type="ECO:0000256" key="1">
    <source>
        <dbReference type="SAM" id="MobiDB-lite"/>
    </source>
</evidence>
<organism evidence="2 3">
    <name type="scientific">Ameca splendens</name>
    <dbReference type="NCBI Taxonomy" id="208324"/>
    <lineage>
        <taxon>Eukaryota</taxon>
        <taxon>Metazoa</taxon>
        <taxon>Chordata</taxon>
        <taxon>Craniata</taxon>
        <taxon>Vertebrata</taxon>
        <taxon>Euteleostomi</taxon>
        <taxon>Actinopterygii</taxon>
        <taxon>Neopterygii</taxon>
        <taxon>Teleostei</taxon>
        <taxon>Neoteleostei</taxon>
        <taxon>Acanthomorphata</taxon>
        <taxon>Ovalentaria</taxon>
        <taxon>Atherinomorphae</taxon>
        <taxon>Cyprinodontiformes</taxon>
        <taxon>Goodeidae</taxon>
        <taxon>Ameca</taxon>
    </lineage>
</organism>
<reference evidence="2 3" key="1">
    <citation type="submission" date="2021-06" db="EMBL/GenBank/DDBJ databases">
        <authorList>
            <person name="Palmer J.M."/>
        </authorList>
    </citation>
    <scope>NUCLEOTIDE SEQUENCE [LARGE SCALE GENOMIC DNA]</scope>
    <source>
        <strain evidence="2 3">AS_MEX2019</strain>
        <tissue evidence="2">Muscle</tissue>
    </source>
</reference>
<name>A0ABV0ZG74_9TELE</name>
<comment type="caution">
    <text evidence="2">The sequence shown here is derived from an EMBL/GenBank/DDBJ whole genome shotgun (WGS) entry which is preliminary data.</text>
</comment>
<keyword evidence="3" id="KW-1185">Reference proteome</keyword>
<evidence type="ECO:0000313" key="2">
    <source>
        <dbReference type="EMBL" id="MEQ2305217.1"/>
    </source>
</evidence>
<evidence type="ECO:0000313" key="3">
    <source>
        <dbReference type="Proteomes" id="UP001469553"/>
    </source>
</evidence>
<gene>
    <name evidence="2" type="ORF">AMECASPLE_035482</name>
</gene>
<accession>A0ABV0ZG74</accession>
<proteinExistence type="predicted"/>
<feature type="compositionally biased region" description="Polar residues" evidence="1">
    <location>
        <begin position="88"/>
        <end position="100"/>
    </location>
</feature>
<feature type="region of interest" description="Disordered" evidence="1">
    <location>
        <begin position="72"/>
        <end position="100"/>
    </location>
</feature>
<dbReference type="EMBL" id="JAHRIP010061716">
    <property type="protein sequence ID" value="MEQ2305217.1"/>
    <property type="molecule type" value="Genomic_DNA"/>
</dbReference>
<protein>
    <submittedName>
        <fullName evidence="2">Uncharacterized protein</fullName>
    </submittedName>
</protein>
<dbReference type="Proteomes" id="UP001469553">
    <property type="component" value="Unassembled WGS sequence"/>
</dbReference>